<dbReference type="RefSeq" id="WP_368006693.1">
    <property type="nucleotide sequence ID" value="NZ_JAMXFF010000016.1"/>
</dbReference>
<dbReference type="Proteomes" id="UP001525890">
    <property type="component" value="Unassembled WGS sequence"/>
</dbReference>
<dbReference type="EMBL" id="JAMXFF010000016">
    <property type="protein sequence ID" value="MCT7967084.1"/>
    <property type="molecule type" value="Genomic_DNA"/>
</dbReference>
<evidence type="ECO:0000313" key="2">
    <source>
        <dbReference type="EMBL" id="MCT7967084.1"/>
    </source>
</evidence>
<name>A0ABT2MQR0_9CYAN</name>
<sequence length="155" mass="17103">MKRQIVVTATVLATLLMSPSLGVSQPSPTGSEEPGYWQPLATVNVNRPVSLTLVNNTGIPLEYSARNSPVQRLGDGARVVLGDYTINPNAQSDRERNLNVPINPPVEGYGQVLLHFDINSTVRNNNVTVTVRRANPGDRIDRELYFDENGRVYVF</sequence>
<evidence type="ECO:0000256" key="1">
    <source>
        <dbReference type="SAM" id="SignalP"/>
    </source>
</evidence>
<organism evidence="2 3">
    <name type="scientific">Laspinema palackyanum D2a</name>
    <dbReference type="NCBI Taxonomy" id="2953684"/>
    <lineage>
        <taxon>Bacteria</taxon>
        <taxon>Bacillati</taxon>
        <taxon>Cyanobacteriota</taxon>
        <taxon>Cyanophyceae</taxon>
        <taxon>Oscillatoriophycideae</taxon>
        <taxon>Oscillatoriales</taxon>
        <taxon>Laspinemataceae</taxon>
        <taxon>Laspinema</taxon>
        <taxon>Laspinema palackyanum</taxon>
    </lineage>
</organism>
<comment type="caution">
    <text evidence="2">The sequence shown here is derived from an EMBL/GenBank/DDBJ whole genome shotgun (WGS) entry which is preliminary data.</text>
</comment>
<reference evidence="2 3" key="1">
    <citation type="journal article" date="2022" name="Front. Microbiol.">
        <title>High genomic differentiation and limited gene flow indicate recent cryptic speciation within the genus Laspinema (cyanobacteria).</title>
        <authorList>
            <person name="Stanojkovic A."/>
            <person name="Skoupy S."/>
            <person name="Skaloud P."/>
            <person name="Dvorak P."/>
        </authorList>
    </citation>
    <scope>NUCLEOTIDE SEQUENCE [LARGE SCALE GENOMIC DNA]</scope>
    <source>
        <strain evidence="2 3">D2a</strain>
    </source>
</reference>
<proteinExistence type="predicted"/>
<keyword evidence="1" id="KW-0732">Signal</keyword>
<protein>
    <submittedName>
        <fullName evidence="2">Uncharacterized protein</fullName>
    </submittedName>
</protein>
<accession>A0ABT2MQR0</accession>
<feature type="signal peptide" evidence="1">
    <location>
        <begin position="1"/>
        <end position="22"/>
    </location>
</feature>
<gene>
    <name evidence="2" type="ORF">NG799_12120</name>
</gene>
<feature type="chain" id="PRO_5047490421" evidence="1">
    <location>
        <begin position="23"/>
        <end position="155"/>
    </location>
</feature>
<evidence type="ECO:0000313" key="3">
    <source>
        <dbReference type="Proteomes" id="UP001525890"/>
    </source>
</evidence>
<keyword evidence="3" id="KW-1185">Reference proteome</keyword>